<dbReference type="Proteomes" id="UP000027037">
    <property type="component" value="Unassembled WGS sequence"/>
</dbReference>
<keyword evidence="3" id="KW-1185">Reference proteome</keyword>
<reference evidence="2 3" key="1">
    <citation type="journal article" date="2014" name="Antonie Van Leeuwenhoek">
        <title>Hyphomonas beringensis sp. nov. and Hyphomonas chukchiensis sp. nov., isolated from surface seawater of the Bering Sea and Chukchi Sea.</title>
        <authorList>
            <person name="Li C."/>
            <person name="Lai Q."/>
            <person name="Li G."/>
            <person name="Dong C."/>
            <person name="Wang J."/>
            <person name="Liao Y."/>
            <person name="Shao Z."/>
        </authorList>
    </citation>
    <scope>NUCLEOTIDE SEQUENCE [LARGE SCALE GENOMIC DNA]</scope>
    <source>
        <strain evidence="2 3">25B14_1</strain>
    </source>
</reference>
<comment type="caution">
    <text evidence="2">The sequence shown here is derived from an EMBL/GenBank/DDBJ whole genome shotgun (WGS) entry which is preliminary data.</text>
</comment>
<dbReference type="AlphaFoldDB" id="A0A062U1M6"/>
<name>A0A062U1M6_9PROT</name>
<protein>
    <recommendedName>
        <fullName evidence="4">Flp family type IVb pilin</fullName>
    </recommendedName>
</protein>
<feature type="transmembrane region" description="Helical" evidence="1">
    <location>
        <begin position="20"/>
        <end position="42"/>
    </location>
</feature>
<evidence type="ECO:0000313" key="2">
    <source>
        <dbReference type="EMBL" id="KCZ50554.1"/>
    </source>
</evidence>
<dbReference type="PATRIC" id="fig|1280946.3.peg.3551"/>
<dbReference type="EMBL" id="AWFF01000109">
    <property type="protein sequence ID" value="KCZ50554.1"/>
    <property type="molecule type" value="Genomic_DNA"/>
</dbReference>
<accession>A0A062U1M6</accession>
<dbReference type="RefSeq" id="WP_081811501.1">
    <property type="nucleotide sequence ID" value="NZ_AWFF01000109.1"/>
</dbReference>
<evidence type="ECO:0000256" key="1">
    <source>
        <dbReference type="SAM" id="Phobius"/>
    </source>
</evidence>
<dbReference type="InterPro" id="IPR007047">
    <property type="entry name" value="Flp_Fap"/>
</dbReference>
<proteinExistence type="predicted"/>
<dbReference type="Pfam" id="PF04964">
    <property type="entry name" value="Flp_Fap"/>
    <property type="match status" value="1"/>
</dbReference>
<dbReference type="STRING" id="1280946.HY29_07260"/>
<evidence type="ECO:0008006" key="4">
    <source>
        <dbReference type="Google" id="ProtNLM"/>
    </source>
</evidence>
<organism evidence="2 3">
    <name type="scientific">Hyphomonas beringensis</name>
    <dbReference type="NCBI Taxonomy" id="1280946"/>
    <lineage>
        <taxon>Bacteria</taxon>
        <taxon>Pseudomonadati</taxon>
        <taxon>Pseudomonadota</taxon>
        <taxon>Alphaproteobacteria</taxon>
        <taxon>Hyphomonadales</taxon>
        <taxon>Hyphomonadaceae</taxon>
        <taxon>Hyphomonas</taxon>
    </lineage>
</organism>
<keyword evidence="1" id="KW-0812">Transmembrane</keyword>
<sequence length="57" mass="5951">MSNLQATLRQYFRQESGATAVEYGLVIGLIALAIVGGITAIATSINGTFAEVETTMS</sequence>
<keyword evidence="1" id="KW-1133">Transmembrane helix</keyword>
<keyword evidence="1" id="KW-0472">Membrane</keyword>
<evidence type="ECO:0000313" key="3">
    <source>
        <dbReference type="Proteomes" id="UP000027037"/>
    </source>
</evidence>
<gene>
    <name evidence="2" type="ORF">HY29_07260</name>
</gene>